<dbReference type="Proteomes" id="UP000317839">
    <property type="component" value="Unassembled WGS sequence"/>
</dbReference>
<name>A0A545T9R8_9GAMM</name>
<gene>
    <name evidence="1" type="ORF">FLL45_13920</name>
</gene>
<accession>A0A545T9R8</accession>
<organism evidence="1 2">
    <name type="scientific">Aliikangiella marina</name>
    <dbReference type="NCBI Taxonomy" id="1712262"/>
    <lineage>
        <taxon>Bacteria</taxon>
        <taxon>Pseudomonadati</taxon>
        <taxon>Pseudomonadota</taxon>
        <taxon>Gammaproteobacteria</taxon>
        <taxon>Oceanospirillales</taxon>
        <taxon>Pleioneaceae</taxon>
        <taxon>Aliikangiella</taxon>
    </lineage>
</organism>
<evidence type="ECO:0000313" key="2">
    <source>
        <dbReference type="Proteomes" id="UP000317839"/>
    </source>
</evidence>
<dbReference type="RefSeq" id="WP_142942662.1">
    <property type="nucleotide sequence ID" value="NZ_VIKR01000003.1"/>
</dbReference>
<comment type="caution">
    <text evidence="1">The sequence shown here is derived from an EMBL/GenBank/DDBJ whole genome shotgun (WGS) entry which is preliminary data.</text>
</comment>
<dbReference type="AlphaFoldDB" id="A0A545T9R8"/>
<dbReference type="EMBL" id="VIKR01000003">
    <property type="protein sequence ID" value="TQV73955.1"/>
    <property type="molecule type" value="Genomic_DNA"/>
</dbReference>
<reference evidence="1 2" key="1">
    <citation type="submission" date="2019-06" db="EMBL/GenBank/DDBJ databases">
        <title>Draft genome of Aliikangiella marina GYP-15.</title>
        <authorList>
            <person name="Wang G."/>
        </authorList>
    </citation>
    <scope>NUCLEOTIDE SEQUENCE [LARGE SCALE GENOMIC DNA]</scope>
    <source>
        <strain evidence="1 2">GYP-15</strain>
    </source>
</reference>
<proteinExistence type="predicted"/>
<sequence>MKERIIRFEAPKNNQKIRENASHQDEIHSVYMGEERRNERRRGHQNQRVEVMLKNFGLDRRLRQERRNANSSWLLTSSKVANLK</sequence>
<keyword evidence="2" id="KW-1185">Reference proteome</keyword>
<protein>
    <submittedName>
        <fullName evidence="1">Uncharacterized protein</fullName>
    </submittedName>
</protein>
<evidence type="ECO:0000313" key="1">
    <source>
        <dbReference type="EMBL" id="TQV73955.1"/>
    </source>
</evidence>